<evidence type="ECO:0000313" key="8">
    <source>
        <dbReference type="EMBL" id="KXI29006.1"/>
    </source>
</evidence>
<dbReference type="GO" id="GO:0031418">
    <property type="term" value="F:L-ascorbic acid binding"/>
    <property type="evidence" value="ECO:0007669"/>
    <property type="project" value="UniProtKB-KW"/>
</dbReference>
<gene>
    <name evidence="8" type="ORF">AX660_12600</name>
</gene>
<evidence type="ECO:0000256" key="1">
    <source>
        <dbReference type="ARBA" id="ARBA00001961"/>
    </source>
</evidence>
<evidence type="ECO:0000256" key="6">
    <source>
        <dbReference type="ARBA" id="ARBA00023004"/>
    </source>
</evidence>
<dbReference type="RefSeq" id="WP_068375966.1">
    <property type="nucleotide sequence ID" value="NZ_LSNE01000005.1"/>
</dbReference>
<dbReference type="EMBL" id="LSNE01000005">
    <property type="protein sequence ID" value="KXI29006.1"/>
    <property type="molecule type" value="Genomic_DNA"/>
</dbReference>
<keyword evidence="3" id="KW-0847">Vitamin C</keyword>
<reference evidence="9" key="1">
    <citation type="submission" date="2016-02" db="EMBL/GenBank/DDBJ databases">
        <authorList>
            <person name="Schultz-Johansen M."/>
            <person name="Glaring M.A."/>
            <person name="Bech P.K."/>
            <person name="Stougaard P."/>
        </authorList>
    </citation>
    <scope>NUCLEOTIDE SEQUENCE [LARGE SCALE GENOMIC DNA]</scope>
    <source>
        <strain evidence="9">S66</strain>
    </source>
</reference>
<accession>A0A136A194</accession>
<dbReference type="GO" id="GO:0016705">
    <property type="term" value="F:oxidoreductase activity, acting on paired donors, with incorporation or reduction of molecular oxygen"/>
    <property type="evidence" value="ECO:0007669"/>
    <property type="project" value="InterPro"/>
</dbReference>
<organism evidence="8 9">
    <name type="scientific">Paraglaciecola hydrolytica</name>
    <dbReference type="NCBI Taxonomy" id="1799789"/>
    <lineage>
        <taxon>Bacteria</taxon>
        <taxon>Pseudomonadati</taxon>
        <taxon>Pseudomonadota</taxon>
        <taxon>Gammaproteobacteria</taxon>
        <taxon>Alteromonadales</taxon>
        <taxon>Alteromonadaceae</taxon>
        <taxon>Paraglaciecola</taxon>
    </lineage>
</organism>
<dbReference type="SMART" id="SM00702">
    <property type="entry name" value="P4Hc"/>
    <property type="match status" value="1"/>
</dbReference>
<proteinExistence type="predicted"/>
<evidence type="ECO:0000256" key="5">
    <source>
        <dbReference type="ARBA" id="ARBA00023002"/>
    </source>
</evidence>
<keyword evidence="6" id="KW-0408">Iron</keyword>
<dbReference type="GO" id="GO:0051213">
    <property type="term" value="F:dioxygenase activity"/>
    <property type="evidence" value="ECO:0007669"/>
    <property type="project" value="UniProtKB-KW"/>
</dbReference>
<evidence type="ECO:0000313" key="9">
    <source>
        <dbReference type="Proteomes" id="UP000070299"/>
    </source>
</evidence>
<comment type="caution">
    <text evidence="8">The sequence shown here is derived from an EMBL/GenBank/DDBJ whole genome shotgun (WGS) entry which is preliminary data.</text>
</comment>
<dbReference type="STRING" id="1799789.AX660_12600"/>
<keyword evidence="4" id="KW-0223">Dioxygenase</keyword>
<evidence type="ECO:0000259" key="7">
    <source>
        <dbReference type="PROSITE" id="PS51471"/>
    </source>
</evidence>
<dbReference type="InterPro" id="IPR005123">
    <property type="entry name" value="Oxoglu/Fe-dep_dioxygenase_dom"/>
</dbReference>
<evidence type="ECO:0000256" key="4">
    <source>
        <dbReference type="ARBA" id="ARBA00022964"/>
    </source>
</evidence>
<keyword evidence="9" id="KW-1185">Reference proteome</keyword>
<sequence length="239" mass="27815">MWLNEQKISDAAISQYRKLLRKSIPKHIVIDGLFDLSKLDEVVKVLQQSSCWQTQKHTYFGLYVDDKQWQKANKEQRFVQRDVWLRNALSANDTNTSHTNNINSNIAHDFLAYLRGNEFMPVLSRIFNVTLTDMHVADPAINTNYFRLGPNDFVAEHADDSPGREVCMLLYLNQEWDAHTGGELVFAGKNDQQISIPPLHNRCVLFDPSTEGSEHWVNSLNTKYADRFRYNVTSWYWSE</sequence>
<name>A0A136A194_9ALTE</name>
<evidence type="ECO:0000256" key="2">
    <source>
        <dbReference type="ARBA" id="ARBA00022723"/>
    </source>
</evidence>
<protein>
    <recommendedName>
        <fullName evidence="7">Fe2OG dioxygenase domain-containing protein</fullName>
    </recommendedName>
</protein>
<evidence type="ECO:0000256" key="3">
    <source>
        <dbReference type="ARBA" id="ARBA00022896"/>
    </source>
</evidence>
<dbReference type="InterPro" id="IPR006620">
    <property type="entry name" value="Pro_4_hyd_alph"/>
</dbReference>
<keyword evidence="2" id="KW-0479">Metal-binding</keyword>
<dbReference type="InterPro" id="IPR044862">
    <property type="entry name" value="Pro_4_hyd_alph_FE2OG_OXY"/>
</dbReference>
<dbReference type="Proteomes" id="UP000070299">
    <property type="component" value="Unassembled WGS sequence"/>
</dbReference>
<dbReference type="PROSITE" id="PS51471">
    <property type="entry name" value="FE2OG_OXY"/>
    <property type="match status" value="1"/>
</dbReference>
<dbReference type="OrthoDB" id="9783171at2"/>
<dbReference type="AlphaFoldDB" id="A0A136A194"/>
<dbReference type="Pfam" id="PF13640">
    <property type="entry name" value="2OG-FeII_Oxy_3"/>
    <property type="match status" value="1"/>
</dbReference>
<comment type="cofactor">
    <cofactor evidence="1">
        <name>L-ascorbate</name>
        <dbReference type="ChEBI" id="CHEBI:38290"/>
    </cofactor>
</comment>
<keyword evidence="5" id="KW-0560">Oxidoreductase</keyword>
<dbReference type="Gene3D" id="2.60.120.620">
    <property type="entry name" value="q2cbj1_9rhob like domain"/>
    <property type="match status" value="1"/>
</dbReference>
<dbReference type="GO" id="GO:0005506">
    <property type="term" value="F:iron ion binding"/>
    <property type="evidence" value="ECO:0007669"/>
    <property type="project" value="InterPro"/>
</dbReference>
<feature type="domain" description="Fe2OG dioxygenase" evidence="7">
    <location>
        <begin position="136"/>
        <end position="238"/>
    </location>
</feature>